<dbReference type="AlphaFoldDB" id="A0A9W6JJL9"/>
<feature type="domain" description="RNA polymerase sigma-70 region 2" evidence="5">
    <location>
        <begin position="15"/>
        <end position="78"/>
    </location>
</feature>
<dbReference type="InterPro" id="IPR014284">
    <property type="entry name" value="RNA_pol_sigma-70_dom"/>
</dbReference>
<dbReference type="NCBIfam" id="TIGR02937">
    <property type="entry name" value="sigma70-ECF"/>
    <property type="match status" value="1"/>
</dbReference>
<dbReference type="SUPFAM" id="SSF88946">
    <property type="entry name" value="Sigma2 domain of RNA polymerase sigma factors"/>
    <property type="match status" value="1"/>
</dbReference>
<dbReference type="RefSeq" id="WP_271205270.1">
    <property type="nucleotide sequence ID" value="NZ_BSFK01000016.1"/>
</dbReference>
<dbReference type="SUPFAM" id="SSF88659">
    <property type="entry name" value="Sigma3 and sigma4 domains of RNA polymerase sigma factors"/>
    <property type="match status" value="1"/>
</dbReference>
<dbReference type="GO" id="GO:0006352">
    <property type="term" value="P:DNA-templated transcription initiation"/>
    <property type="evidence" value="ECO:0007669"/>
    <property type="project" value="InterPro"/>
</dbReference>
<dbReference type="InterPro" id="IPR013249">
    <property type="entry name" value="RNA_pol_sigma70_r4_t2"/>
</dbReference>
<reference evidence="7" key="1">
    <citation type="journal article" date="2014" name="Int. J. Syst. Evol. Microbiol.">
        <title>Complete genome sequence of Corynebacterium casei LMG S-19264T (=DSM 44701T), isolated from a smear-ripened cheese.</title>
        <authorList>
            <consortium name="US DOE Joint Genome Institute (JGI-PGF)"/>
            <person name="Walter F."/>
            <person name="Albersmeier A."/>
            <person name="Kalinowski J."/>
            <person name="Ruckert C."/>
        </authorList>
    </citation>
    <scope>NUCLEOTIDE SEQUENCE</scope>
    <source>
        <strain evidence="7">VKM B-2555</strain>
    </source>
</reference>
<evidence type="ECO:0000259" key="5">
    <source>
        <dbReference type="Pfam" id="PF04542"/>
    </source>
</evidence>
<keyword evidence="7" id="KW-0240">DNA-directed RNA polymerase</keyword>
<evidence type="ECO:0000256" key="3">
    <source>
        <dbReference type="ARBA" id="ARBA00023082"/>
    </source>
</evidence>
<dbReference type="EMBL" id="BSFK01000016">
    <property type="protein sequence ID" value="GLK77418.1"/>
    <property type="molecule type" value="Genomic_DNA"/>
</dbReference>
<dbReference type="GO" id="GO:0016987">
    <property type="term" value="F:sigma factor activity"/>
    <property type="evidence" value="ECO:0007669"/>
    <property type="project" value="UniProtKB-KW"/>
</dbReference>
<reference evidence="7" key="2">
    <citation type="submission" date="2023-01" db="EMBL/GenBank/DDBJ databases">
        <authorList>
            <person name="Sun Q."/>
            <person name="Evtushenko L."/>
        </authorList>
    </citation>
    <scope>NUCLEOTIDE SEQUENCE</scope>
    <source>
        <strain evidence="7">VKM B-2555</strain>
    </source>
</reference>
<evidence type="ECO:0000256" key="2">
    <source>
        <dbReference type="ARBA" id="ARBA00023015"/>
    </source>
</evidence>
<dbReference type="InterPro" id="IPR007627">
    <property type="entry name" value="RNA_pol_sigma70_r2"/>
</dbReference>
<evidence type="ECO:0000313" key="8">
    <source>
        <dbReference type="Proteomes" id="UP001143364"/>
    </source>
</evidence>
<dbReference type="Gene3D" id="1.10.10.10">
    <property type="entry name" value="Winged helix-like DNA-binding domain superfamily/Winged helix DNA-binding domain"/>
    <property type="match status" value="1"/>
</dbReference>
<name>A0A9W6JJL9_9HYPH</name>
<organism evidence="7 8">
    <name type="scientific">Methylopila jiangsuensis</name>
    <dbReference type="NCBI Taxonomy" id="586230"/>
    <lineage>
        <taxon>Bacteria</taxon>
        <taxon>Pseudomonadati</taxon>
        <taxon>Pseudomonadota</taxon>
        <taxon>Alphaproteobacteria</taxon>
        <taxon>Hyphomicrobiales</taxon>
        <taxon>Methylopilaceae</taxon>
        <taxon>Methylopila</taxon>
    </lineage>
</organism>
<dbReference type="Pfam" id="PF04542">
    <property type="entry name" value="Sigma70_r2"/>
    <property type="match status" value="1"/>
</dbReference>
<gene>
    <name evidence="7" type="ORF">GCM10008171_26720</name>
</gene>
<proteinExistence type="inferred from homology"/>
<dbReference type="GO" id="GO:0003677">
    <property type="term" value="F:DNA binding"/>
    <property type="evidence" value="ECO:0007669"/>
    <property type="project" value="InterPro"/>
</dbReference>
<feature type="domain" description="RNA polymerase sigma factor 70 region 4 type 2" evidence="6">
    <location>
        <begin position="111"/>
        <end position="161"/>
    </location>
</feature>
<comment type="caution">
    <text evidence="7">The sequence shown here is derived from an EMBL/GenBank/DDBJ whole genome shotgun (WGS) entry which is preliminary data.</text>
</comment>
<evidence type="ECO:0000256" key="1">
    <source>
        <dbReference type="ARBA" id="ARBA00010641"/>
    </source>
</evidence>
<keyword evidence="3" id="KW-0731">Sigma factor</keyword>
<keyword evidence="4" id="KW-0804">Transcription</keyword>
<keyword evidence="8" id="KW-1185">Reference proteome</keyword>
<sequence>MGSDLSGRAEAFGQLYAEHSDQLERAVRRRLGHGAGARDVVQEAFLKLWEKAIDAARLTPAYLHKVARNAAIDHARAKTVRRDAVRDLAELAIPTSPPTPYDAMASREALETVERALEALPSRTRLIFLLNRIHGRTFVEIAGGLGLSERAVAKHMARALSVCERALPRD</sequence>
<evidence type="ECO:0000259" key="6">
    <source>
        <dbReference type="Pfam" id="PF08281"/>
    </source>
</evidence>
<dbReference type="InterPro" id="IPR039425">
    <property type="entry name" value="RNA_pol_sigma-70-like"/>
</dbReference>
<dbReference type="Proteomes" id="UP001143364">
    <property type="component" value="Unassembled WGS sequence"/>
</dbReference>
<dbReference type="InterPro" id="IPR013325">
    <property type="entry name" value="RNA_pol_sigma_r2"/>
</dbReference>
<dbReference type="Gene3D" id="1.10.1740.10">
    <property type="match status" value="1"/>
</dbReference>
<keyword evidence="2" id="KW-0805">Transcription regulation</keyword>
<evidence type="ECO:0000313" key="7">
    <source>
        <dbReference type="EMBL" id="GLK77418.1"/>
    </source>
</evidence>
<accession>A0A9W6JJL9</accession>
<protein>
    <submittedName>
        <fullName evidence="7">DNA-directed RNA polymerase sigma-70 factor</fullName>
    </submittedName>
</protein>
<dbReference type="PANTHER" id="PTHR43133:SF63">
    <property type="entry name" value="RNA POLYMERASE SIGMA FACTOR FECI-RELATED"/>
    <property type="match status" value="1"/>
</dbReference>
<evidence type="ECO:0000256" key="4">
    <source>
        <dbReference type="ARBA" id="ARBA00023163"/>
    </source>
</evidence>
<dbReference type="GO" id="GO:0000428">
    <property type="term" value="C:DNA-directed RNA polymerase complex"/>
    <property type="evidence" value="ECO:0007669"/>
    <property type="project" value="UniProtKB-KW"/>
</dbReference>
<dbReference type="InterPro" id="IPR013324">
    <property type="entry name" value="RNA_pol_sigma_r3/r4-like"/>
</dbReference>
<dbReference type="Pfam" id="PF08281">
    <property type="entry name" value="Sigma70_r4_2"/>
    <property type="match status" value="1"/>
</dbReference>
<comment type="similarity">
    <text evidence="1">Belongs to the sigma-70 factor family. ECF subfamily.</text>
</comment>
<dbReference type="InterPro" id="IPR036388">
    <property type="entry name" value="WH-like_DNA-bd_sf"/>
</dbReference>
<dbReference type="PANTHER" id="PTHR43133">
    <property type="entry name" value="RNA POLYMERASE ECF-TYPE SIGMA FACTO"/>
    <property type="match status" value="1"/>
</dbReference>